<dbReference type="RefSeq" id="WP_137642088.1">
    <property type="nucleotide sequence ID" value="NZ_BJEA01000004.1"/>
</dbReference>
<dbReference type="InterPro" id="IPR036005">
    <property type="entry name" value="Creatinase/aminopeptidase-like"/>
</dbReference>
<organism evidence="6 7">
    <name type="scientific">Lactiplantibacillus modestisalitolerans</name>
    <dbReference type="NCBI Taxonomy" id="1457219"/>
    <lineage>
        <taxon>Bacteria</taxon>
        <taxon>Bacillati</taxon>
        <taxon>Bacillota</taxon>
        <taxon>Bacilli</taxon>
        <taxon>Lactobacillales</taxon>
        <taxon>Lactobacillaceae</taxon>
        <taxon>Lactiplantibacillus</taxon>
    </lineage>
</organism>
<dbReference type="Gene3D" id="3.40.350.10">
    <property type="entry name" value="Creatinase/prolidase N-terminal domain"/>
    <property type="match status" value="1"/>
</dbReference>
<evidence type="ECO:0000256" key="1">
    <source>
        <dbReference type="ARBA" id="ARBA00001936"/>
    </source>
</evidence>
<evidence type="ECO:0000256" key="2">
    <source>
        <dbReference type="ARBA" id="ARBA00008766"/>
    </source>
</evidence>
<dbReference type="InterPro" id="IPR050659">
    <property type="entry name" value="Peptidase_M24B"/>
</dbReference>
<dbReference type="CDD" id="cd01092">
    <property type="entry name" value="APP-like"/>
    <property type="match status" value="1"/>
</dbReference>
<dbReference type="SUPFAM" id="SSF55920">
    <property type="entry name" value="Creatinase/aminopeptidase"/>
    <property type="match status" value="1"/>
</dbReference>
<dbReference type="Gene3D" id="3.90.230.10">
    <property type="entry name" value="Creatinase/methionine aminopeptidase superfamily"/>
    <property type="match status" value="1"/>
</dbReference>
<name>A0ABV5WVG3_9LACO</name>
<evidence type="ECO:0000259" key="5">
    <source>
        <dbReference type="Pfam" id="PF01321"/>
    </source>
</evidence>
<dbReference type="PANTHER" id="PTHR46112:SF10">
    <property type="entry name" value="DIPEPTIDASE YKVY-RELATED"/>
    <property type="match status" value="1"/>
</dbReference>
<keyword evidence="3" id="KW-0464">Manganese</keyword>
<dbReference type="InterPro" id="IPR029149">
    <property type="entry name" value="Creatin/AminoP/Spt16_N"/>
</dbReference>
<dbReference type="Pfam" id="PF01321">
    <property type="entry name" value="Creatinase_N"/>
    <property type="match status" value="1"/>
</dbReference>
<comment type="cofactor">
    <cofactor evidence="1">
        <name>Mn(2+)</name>
        <dbReference type="ChEBI" id="CHEBI:29035"/>
    </cofactor>
</comment>
<sequence>MADATKLEQVRQWTAEHQLDVTYVSNFHTISYLTGFESNPYERTLALFIFADADPFLFAPALEVEAIKDMGWPYQVFGYMDHEDPYALIAEHVRASCAHPTKWALEEGNLTLDRFQALKAQFPEAQFTQDLSPYIQQLRLVKTPDELKKLDIAGQWADFAFEQGFAAVKAGRTEQQIAAELQYALMKKGIMEMSFGTLVQAGEHAANPHGATNETKVKPNELVLFDLGVMYEGYASDASRTIAYGQPTAKQKEIYDVCLEAQLTTQAAVKPGMAAEDVDKIARDIITKAGYGEYFIHRLGHGIGQTDHEFPSMMAGNKMPLVEGMCFSIEPGIYIPGVAGVRIEDCGVVTKDGFKPFTHTPKELKILD</sequence>
<dbReference type="Pfam" id="PF00557">
    <property type="entry name" value="Peptidase_M24"/>
    <property type="match status" value="1"/>
</dbReference>
<dbReference type="PANTHER" id="PTHR46112">
    <property type="entry name" value="AMINOPEPTIDASE"/>
    <property type="match status" value="1"/>
</dbReference>
<gene>
    <name evidence="6" type="ORF">ACFFLI_09710</name>
</gene>
<feature type="domain" description="Creatinase N-terminal" evidence="5">
    <location>
        <begin position="7"/>
        <end position="141"/>
    </location>
</feature>
<dbReference type="Proteomes" id="UP001589691">
    <property type="component" value="Unassembled WGS sequence"/>
</dbReference>
<comment type="similarity">
    <text evidence="2">Belongs to the peptidase M24B family.</text>
</comment>
<dbReference type="InterPro" id="IPR000587">
    <property type="entry name" value="Creatinase_N"/>
</dbReference>
<dbReference type="EMBL" id="JBHLZY010000025">
    <property type="protein sequence ID" value="MFB9770136.1"/>
    <property type="molecule type" value="Genomic_DNA"/>
</dbReference>
<accession>A0ABV5WVG3</accession>
<comment type="caution">
    <text evidence="6">The sequence shown here is derived from an EMBL/GenBank/DDBJ whole genome shotgun (WGS) entry which is preliminary data.</text>
</comment>
<evidence type="ECO:0000313" key="7">
    <source>
        <dbReference type="Proteomes" id="UP001589691"/>
    </source>
</evidence>
<protein>
    <submittedName>
        <fullName evidence="6">M24 family metallopeptidase</fullName>
    </submittedName>
</protein>
<evidence type="ECO:0000256" key="3">
    <source>
        <dbReference type="ARBA" id="ARBA00023211"/>
    </source>
</evidence>
<proteinExistence type="inferred from homology"/>
<keyword evidence="7" id="KW-1185">Reference proteome</keyword>
<dbReference type="InterPro" id="IPR000994">
    <property type="entry name" value="Pept_M24"/>
</dbReference>
<dbReference type="SUPFAM" id="SSF53092">
    <property type="entry name" value="Creatinase/prolidase N-terminal domain"/>
    <property type="match status" value="1"/>
</dbReference>
<evidence type="ECO:0000313" key="6">
    <source>
        <dbReference type="EMBL" id="MFB9770136.1"/>
    </source>
</evidence>
<evidence type="ECO:0000259" key="4">
    <source>
        <dbReference type="Pfam" id="PF00557"/>
    </source>
</evidence>
<feature type="domain" description="Peptidase M24" evidence="4">
    <location>
        <begin position="149"/>
        <end position="351"/>
    </location>
</feature>
<reference evidence="6 7" key="1">
    <citation type="submission" date="2024-09" db="EMBL/GenBank/DDBJ databases">
        <authorList>
            <person name="Sun Q."/>
            <person name="Mori K."/>
        </authorList>
    </citation>
    <scope>NUCLEOTIDE SEQUENCE [LARGE SCALE GENOMIC DNA]</scope>
    <source>
        <strain evidence="6 7">TBRC 4576</strain>
    </source>
</reference>